<dbReference type="EMBL" id="JXLC01000011">
    <property type="protein sequence ID" value="OJG91714.1"/>
    <property type="molecule type" value="Genomic_DNA"/>
</dbReference>
<dbReference type="CDD" id="cd16386">
    <property type="entry name" value="TcpC_N"/>
    <property type="match status" value="1"/>
</dbReference>
<evidence type="ECO:0000313" key="2">
    <source>
        <dbReference type="EMBL" id="OJG91714.1"/>
    </source>
</evidence>
<evidence type="ECO:0000313" key="3">
    <source>
        <dbReference type="Proteomes" id="UP000065511"/>
    </source>
</evidence>
<dbReference type="Proteomes" id="UP000183039">
    <property type="component" value="Unassembled WGS sequence"/>
</dbReference>
<organism evidence="2 4">
    <name type="scientific">Enterococcus silesiacus</name>
    <dbReference type="NCBI Taxonomy" id="332949"/>
    <lineage>
        <taxon>Bacteria</taxon>
        <taxon>Bacillati</taxon>
        <taxon>Bacillota</taxon>
        <taxon>Bacilli</taxon>
        <taxon>Lactobacillales</taxon>
        <taxon>Enterococcaceae</taxon>
        <taxon>Enterococcus</taxon>
    </lineage>
</organism>
<proteinExistence type="predicted"/>
<dbReference type="Proteomes" id="UP000065511">
    <property type="component" value="Chromosome"/>
</dbReference>
<reference evidence="1 3" key="2">
    <citation type="submission" date="2015-12" db="EMBL/GenBank/DDBJ databases">
        <authorList>
            <person name="Lauer A."/>
            <person name="Humrighouse B."/>
            <person name="Loparev V."/>
            <person name="Shewmaker P.L."/>
            <person name="Whitney A.M."/>
            <person name="McLaughlin R.W."/>
        </authorList>
    </citation>
    <scope>NUCLEOTIDE SEQUENCE [LARGE SCALE GENOMIC DNA]</scope>
    <source>
        <strain evidence="1 3">LMG 23085</strain>
    </source>
</reference>
<sequence length="300" mass="34987">MKIKLERKEKRNKVKKVPTIKVGTHKKMTTALWILLLASITFGVYKNFTAIDQHTTHEKEVIEQRVIDTNKIESFSRNFITIFYSWERNQKALDQRTEKLKDYLTEDLQILNADMVRTDIPTNSTVESIQFWGIEPIDKNNFEVLFTVNQDITEQKKKQTTHSAYTFTVHVDDKENMVIIKNPTISSIPTKSKYKPKVSDSGGTVDAKNTEEIDSFLKTFFKLYPKANEKELSYYVNNRALKPINKEYQFLELASANYSLKDGQVIAQISIKYLDPLTKTTQTSEFNLVLQKFQNWMIMN</sequence>
<protein>
    <submittedName>
        <fullName evidence="1">Conjugal transfer protein</fullName>
    </submittedName>
</protein>
<dbReference type="OrthoDB" id="4084447at2"/>
<dbReference type="InterPro" id="IPR035628">
    <property type="entry name" value="TcpC_C"/>
</dbReference>
<gene>
    <name evidence="1" type="ORF">ATZ33_06660</name>
    <name evidence="2" type="ORF">RV15_GL000381</name>
</gene>
<dbReference type="EMBL" id="CP013614">
    <property type="protein sequence ID" value="ALS01060.1"/>
    <property type="molecule type" value="Genomic_DNA"/>
</dbReference>
<dbReference type="Pfam" id="PF12642">
    <property type="entry name" value="TpcC"/>
    <property type="match status" value="1"/>
</dbReference>
<dbReference type="RefSeq" id="WP_071877718.1">
    <property type="nucleotide sequence ID" value="NZ_JXLC01000011.1"/>
</dbReference>
<accession>A0A0S3KA07</accession>
<dbReference type="CDD" id="cd16428">
    <property type="entry name" value="TcpC_C"/>
    <property type="match status" value="1"/>
</dbReference>
<keyword evidence="3" id="KW-1185">Reference proteome</keyword>
<evidence type="ECO:0000313" key="1">
    <source>
        <dbReference type="EMBL" id="ALS01060.1"/>
    </source>
</evidence>
<dbReference type="InterPro" id="IPR024735">
    <property type="entry name" value="TcpC"/>
</dbReference>
<evidence type="ECO:0000313" key="4">
    <source>
        <dbReference type="Proteomes" id="UP000183039"/>
    </source>
</evidence>
<reference evidence="2 4" key="1">
    <citation type="submission" date="2014-12" db="EMBL/GenBank/DDBJ databases">
        <title>Draft genome sequences of 29 type strains of Enterococci.</title>
        <authorList>
            <person name="Zhong Z."/>
            <person name="Sun Z."/>
            <person name="Liu W."/>
            <person name="Zhang W."/>
            <person name="Zhang H."/>
        </authorList>
    </citation>
    <scope>NUCLEOTIDE SEQUENCE [LARGE SCALE GENOMIC DNA]</scope>
    <source>
        <strain evidence="2 4">DSM 22801</strain>
    </source>
</reference>
<dbReference type="AlphaFoldDB" id="A0A0S3KA07"/>
<name>A0A0S3KA07_9ENTE</name>
<dbReference type="KEGG" id="ess:ATZ33_06660"/>
<dbReference type="Gene3D" id="3.10.450.540">
    <property type="match status" value="2"/>
</dbReference>